<dbReference type="EMBL" id="LIBO01000405">
    <property type="protein sequence ID" value="KRO58919.1"/>
    <property type="molecule type" value="Genomic_DNA"/>
</dbReference>
<dbReference type="InterPro" id="IPR005368">
    <property type="entry name" value="UPF0175"/>
</dbReference>
<dbReference type="Proteomes" id="UP000051269">
    <property type="component" value="Unassembled WGS sequence"/>
</dbReference>
<name>A0A0R2R8M9_9BACT</name>
<sequence length="80" mass="8713">MTLTLIDEPALAGIPADELRMDLACGMYREGKITAVTAAHLAGVGIVRFQEELRHRSIPRAYDTGDLESDLAFLRSPITA</sequence>
<comment type="caution">
    <text evidence="1">The sequence shown here is derived from an EMBL/GenBank/DDBJ whole genome shotgun (WGS) entry which is preliminary data.</text>
</comment>
<organism evidence="1 2">
    <name type="scientific">Verrucomicrobia subdivision 6 bacterium BACL9 MAG-120507-bin52</name>
    <dbReference type="NCBI Taxonomy" id="1655590"/>
    <lineage>
        <taxon>Bacteria</taxon>
        <taxon>Pseudomonadati</taxon>
        <taxon>Verrucomicrobiota</taxon>
        <taxon>Verrucomicrobiia</taxon>
        <taxon>Verrucomicrobiales</taxon>
        <taxon>Verrucomicrobia subdivision 6</taxon>
    </lineage>
</organism>
<accession>A0A0R2R8M9</accession>
<evidence type="ECO:0000313" key="2">
    <source>
        <dbReference type="Proteomes" id="UP000051269"/>
    </source>
</evidence>
<dbReference type="Pfam" id="PF03683">
    <property type="entry name" value="UPF0175"/>
    <property type="match status" value="1"/>
</dbReference>
<proteinExistence type="predicted"/>
<dbReference type="AlphaFoldDB" id="A0A0R2R8M9"/>
<protein>
    <submittedName>
        <fullName evidence="1">Uncharacterized protein</fullName>
    </submittedName>
</protein>
<evidence type="ECO:0000313" key="1">
    <source>
        <dbReference type="EMBL" id="KRO58919.1"/>
    </source>
</evidence>
<gene>
    <name evidence="1" type="ORF">ABR82_03010</name>
</gene>
<reference evidence="1 2" key="1">
    <citation type="submission" date="2015-10" db="EMBL/GenBank/DDBJ databases">
        <title>Metagenome-Assembled Genomes uncover a global brackish microbiome.</title>
        <authorList>
            <person name="Hugerth L.W."/>
            <person name="Larsson J."/>
            <person name="Alneberg J."/>
            <person name="Lindh M.V."/>
            <person name="Legrand C."/>
            <person name="Pinhassi J."/>
            <person name="Andersson A.F."/>
        </authorList>
    </citation>
    <scope>NUCLEOTIDE SEQUENCE [LARGE SCALE GENOMIC DNA]</scope>
    <source>
        <strain evidence="1">BACL18 MAG-120507-bin52</strain>
    </source>
</reference>